<comment type="caution">
    <text evidence="1">The sequence shown here is derived from an EMBL/GenBank/DDBJ whole genome shotgun (WGS) entry which is preliminary data.</text>
</comment>
<dbReference type="Proteomes" id="UP000003340">
    <property type="component" value="Unassembled WGS sequence"/>
</dbReference>
<proteinExistence type="predicted"/>
<name>C0EAS2_9FIRM</name>
<dbReference type="AlphaFoldDB" id="C0EAS2"/>
<dbReference type="EMBL" id="ACEC01000035">
    <property type="protein sequence ID" value="EEG31390.1"/>
    <property type="molecule type" value="Genomic_DNA"/>
</dbReference>
<organism evidence="1 2">
    <name type="scientific">[Clostridium] methylpentosum DSM 5476</name>
    <dbReference type="NCBI Taxonomy" id="537013"/>
    <lineage>
        <taxon>Bacteria</taxon>
        <taxon>Bacillati</taxon>
        <taxon>Bacillota</taxon>
        <taxon>Clostridia</taxon>
        <taxon>Eubacteriales</taxon>
        <taxon>Oscillospiraceae</taxon>
        <taxon>Oscillospiraceae incertae sedis</taxon>
    </lineage>
</organism>
<protein>
    <submittedName>
        <fullName evidence="1">Uncharacterized protein</fullName>
    </submittedName>
</protein>
<keyword evidence="2" id="KW-1185">Reference proteome</keyword>
<evidence type="ECO:0000313" key="1">
    <source>
        <dbReference type="EMBL" id="EEG31390.1"/>
    </source>
</evidence>
<reference evidence="1 2" key="1">
    <citation type="submission" date="2009-01" db="EMBL/GenBank/DDBJ databases">
        <authorList>
            <person name="Fulton L."/>
            <person name="Clifton S."/>
            <person name="Fulton B."/>
            <person name="Xu J."/>
            <person name="Minx P."/>
            <person name="Pepin K.H."/>
            <person name="Johnson M."/>
            <person name="Bhonagiri V."/>
            <person name="Nash W.E."/>
            <person name="Mardis E.R."/>
            <person name="Wilson R.K."/>
        </authorList>
    </citation>
    <scope>NUCLEOTIDE SEQUENCE [LARGE SCALE GENOMIC DNA]</scope>
    <source>
        <strain evidence="1 2">DSM 5476</strain>
    </source>
</reference>
<sequence length="95" mass="10676">MDRRPVAWKFSPRKSEAQYGFAIESHPPRFPAQIDVTAWMRSHSCPSISKKENSLPRGTPGIGMGKRDGIVSWIRCRDAASKRGRQALSKKRVAP</sequence>
<evidence type="ECO:0000313" key="2">
    <source>
        <dbReference type="Proteomes" id="UP000003340"/>
    </source>
</evidence>
<dbReference type="HOGENOM" id="CLU_2367898_0_0_9"/>
<accession>C0EAS2</accession>
<reference evidence="1 2" key="2">
    <citation type="submission" date="2009-02" db="EMBL/GenBank/DDBJ databases">
        <title>Draft genome sequence of Clostridium methylpentosum (DSM 5476).</title>
        <authorList>
            <person name="Sudarsanam P."/>
            <person name="Ley R."/>
            <person name="Guruge J."/>
            <person name="Turnbaugh P.J."/>
            <person name="Mahowald M."/>
            <person name="Liep D."/>
            <person name="Gordon J."/>
        </authorList>
    </citation>
    <scope>NUCLEOTIDE SEQUENCE [LARGE SCALE GENOMIC DNA]</scope>
    <source>
        <strain evidence="1 2">DSM 5476</strain>
    </source>
</reference>
<gene>
    <name evidence="1" type="ORF">CLOSTMETH_00936</name>
</gene>